<dbReference type="PANTHER" id="PTHR19920">
    <property type="entry name" value="WD40 PROTEIN CIAO1"/>
    <property type="match status" value="1"/>
</dbReference>
<dbReference type="Proteomes" id="UP000692954">
    <property type="component" value="Unassembled WGS sequence"/>
</dbReference>
<dbReference type="AlphaFoldDB" id="A0A8S1RRV6"/>
<organism evidence="1 2">
    <name type="scientific">Paramecium sonneborni</name>
    <dbReference type="NCBI Taxonomy" id="65129"/>
    <lineage>
        <taxon>Eukaryota</taxon>
        <taxon>Sar</taxon>
        <taxon>Alveolata</taxon>
        <taxon>Ciliophora</taxon>
        <taxon>Intramacronucleata</taxon>
        <taxon>Oligohymenophorea</taxon>
        <taxon>Peniculida</taxon>
        <taxon>Parameciidae</taxon>
        <taxon>Paramecium</taxon>
    </lineage>
</organism>
<dbReference type="GO" id="GO:0097361">
    <property type="term" value="C:cytosolic [4Fe-4S] assembly targeting complex"/>
    <property type="evidence" value="ECO:0007669"/>
    <property type="project" value="TreeGrafter"/>
</dbReference>
<proteinExistence type="predicted"/>
<dbReference type="GO" id="GO:0016226">
    <property type="term" value="P:iron-sulfur cluster assembly"/>
    <property type="evidence" value="ECO:0007669"/>
    <property type="project" value="TreeGrafter"/>
</dbReference>
<accession>A0A8S1RRV6</accession>
<dbReference type="PANTHER" id="PTHR19920:SF0">
    <property type="entry name" value="CYTOSOLIC IRON-SULFUR PROTEIN ASSEMBLY PROTEIN CIAO1-RELATED"/>
    <property type="match status" value="1"/>
</dbReference>
<dbReference type="EMBL" id="CAJJDN010000248">
    <property type="protein sequence ID" value="CAD8129869.1"/>
    <property type="molecule type" value="Genomic_DNA"/>
</dbReference>
<evidence type="ECO:0000313" key="2">
    <source>
        <dbReference type="Proteomes" id="UP000692954"/>
    </source>
</evidence>
<protein>
    <submittedName>
        <fullName evidence="1">Uncharacterized protein</fullName>
    </submittedName>
</protein>
<gene>
    <name evidence="1" type="ORF">PSON_ATCC_30995.1.T2480003</name>
</gene>
<sequence>MDCFISGSWDKSIICWKQISQNEWKWSQPYEQHIDWVTCLTLNKQEDQLSSDKSINIWNVDFIKNELTYLYSLDNTAIVYSLSLNQSETMFATCAYYDYLIWQKGVEEKWELKCKQSVTSGCKIYFINDQQFMWVTKDKNIDQILIFELQDGVFEQNEDKTIQLNKNELCDAYWMNFPIIYNNDKSYWLSINIIFILFAKQIKVTLRLQDHQNVKLIRFMGQ</sequence>
<reference evidence="1" key="1">
    <citation type="submission" date="2021-01" db="EMBL/GenBank/DDBJ databases">
        <authorList>
            <consortium name="Genoscope - CEA"/>
            <person name="William W."/>
        </authorList>
    </citation>
    <scope>NUCLEOTIDE SEQUENCE</scope>
</reference>
<comment type="caution">
    <text evidence="1">The sequence shown here is derived from an EMBL/GenBank/DDBJ whole genome shotgun (WGS) entry which is preliminary data.</text>
</comment>
<evidence type="ECO:0000313" key="1">
    <source>
        <dbReference type="EMBL" id="CAD8129869.1"/>
    </source>
</evidence>
<name>A0A8S1RRV6_9CILI</name>
<keyword evidence="2" id="KW-1185">Reference proteome</keyword>
<dbReference type="OrthoDB" id="674604at2759"/>